<feature type="transmembrane region" description="Helical" evidence="8">
    <location>
        <begin position="188"/>
        <end position="209"/>
    </location>
</feature>
<organism evidence="10 11">
    <name type="scientific">Echria macrotheca</name>
    <dbReference type="NCBI Taxonomy" id="438768"/>
    <lineage>
        <taxon>Eukaryota</taxon>
        <taxon>Fungi</taxon>
        <taxon>Dikarya</taxon>
        <taxon>Ascomycota</taxon>
        <taxon>Pezizomycotina</taxon>
        <taxon>Sordariomycetes</taxon>
        <taxon>Sordariomycetidae</taxon>
        <taxon>Sordariales</taxon>
        <taxon>Schizotheciaceae</taxon>
        <taxon>Echria</taxon>
    </lineage>
</organism>
<evidence type="ECO:0000256" key="1">
    <source>
        <dbReference type="ARBA" id="ARBA00004141"/>
    </source>
</evidence>
<feature type="transmembrane region" description="Helical" evidence="8">
    <location>
        <begin position="216"/>
        <end position="235"/>
    </location>
</feature>
<evidence type="ECO:0000256" key="4">
    <source>
        <dbReference type="ARBA" id="ARBA00022989"/>
    </source>
</evidence>
<keyword evidence="7 8" id="KW-0472">Membrane</keyword>
<gene>
    <name evidence="10" type="ORF">QBC47DRAFT_392047</name>
</gene>
<name>A0AAJ0F7B9_9PEZI</name>
<dbReference type="InterPro" id="IPR013112">
    <property type="entry name" value="FAD-bd_8"/>
</dbReference>
<feature type="transmembrane region" description="Helical" evidence="8">
    <location>
        <begin position="21"/>
        <end position="40"/>
    </location>
</feature>
<comment type="subcellular location">
    <subcellularLocation>
        <location evidence="1">Membrane</location>
        <topology evidence="1">Multi-pass membrane protein</topology>
    </subcellularLocation>
</comment>
<evidence type="ECO:0000256" key="5">
    <source>
        <dbReference type="ARBA" id="ARBA00023002"/>
    </source>
</evidence>
<reference evidence="10" key="1">
    <citation type="submission" date="2023-06" db="EMBL/GenBank/DDBJ databases">
        <title>Genome-scale phylogeny and comparative genomics of the fungal order Sordariales.</title>
        <authorList>
            <consortium name="Lawrence Berkeley National Laboratory"/>
            <person name="Hensen N."/>
            <person name="Bonometti L."/>
            <person name="Westerberg I."/>
            <person name="Brannstrom I.O."/>
            <person name="Guillou S."/>
            <person name="Cros-Aarteil S."/>
            <person name="Calhoun S."/>
            <person name="Haridas S."/>
            <person name="Kuo A."/>
            <person name="Mondo S."/>
            <person name="Pangilinan J."/>
            <person name="Riley R."/>
            <person name="Labutti K."/>
            <person name="Andreopoulos B."/>
            <person name="Lipzen A."/>
            <person name="Chen C."/>
            <person name="Yanf M."/>
            <person name="Daum C."/>
            <person name="Ng V."/>
            <person name="Clum A."/>
            <person name="Steindorff A."/>
            <person name="Ohm R."/>
            <person name="Martin F."/>
            <person name="Silar P."/>
            <person name="Natvig D."/>
            <person name="Lalanne C."/>
            <person name="Gautier V."/>
            <person name="Ament-Velasquez S.L."/>
            <person name="Kruys A."/>
            <person name="Hutchinson M.I."/>
            <person name="Powell A.J."/>
            <person name="Barry K."/>
            <person name="Miller A.N."/>
            <person name="Grigoriev I.V."/>
            <person name="Debuchy R."/>
            <person name="Gladieux P."/>
            <person name="Thoren M.H."/>
            <person name="Johannesson H."/>
        </authorList>
    </citation>
    <scope>NUCLEOTIDE SEQUENCE</scope>
    <source>
        <strain evidence="10">PSN4</strain>
    </source>
</reference>
<evidence type="ECO:0000256" key="6">
    <source>
        <dbReference type="ARBA" id="ARBA00023065"/>
    </source>
</evidence>
<feature type="transmembrane region" description="Helical" evidence="8">
    <location>
        <begin position="86"/>
        <end position="105"/>
    </location>
</feature>
<dbReference type="Pfam" id="PF01794">
    <property type="entry name" value="Ferric_reduct"/>
    <property type="match status" value="1"/>
</dbReference>
<dbReference type="SUPFAM" id="SSF63380">
    <property type="entry name" value="Riboflavin synthase domain-like"/>
    <property type="match status" value="1"/>
</dbReference>
<keyword evidence="11" id="KW-1185">Reference proteome</keyword>
<dbReference type="PANTHER" id="PTHR11972:SF69">
    <property type="entry name" value="FERRIC REDUCTION OXIDASE 6-RELATED"/>
    <property type="match status" value="1"/>
</dbReference>
<comment type="caution">
    <text evidence="10">The sequence shown here is derived from an EMBL/GenBank/DDBJ whole genome shotgun (WGS) entry which is preliminary data.</text>
</comment>
<feature type="transmembrane region" description="Helical" evidence="8">
    <location>
        <begin position="149"/>
        <end position="168"/>
    </location>
</feature>
<dbReference type="AlphaFoldDB" id="A0AAJ0F7B9"/>
<accession>A0AAJ0F7B9</accession>
<dbReference type="CDD" id="cd06186">
    <property type="entry name" value="NOX_Duox_like_FAD_NADP"/>
    <property type="match status" value="1"/>
</dbReference>
<dbReference type="SFLD" id="SFLDG01168">
    <property type="entry name" value="Ferric_reductase_subgroup_(FRE"/>
    <property type="match status" value="1"/>
</dbReference>
<evidence type="ECO:0000256" key="3">
    <source>
        <dbReference type="ARBA" id="ARBA00022982"/>
    </source>
</evidence>
<keyword evidence="6" id="KW-0406">Ion transport</keyword>
<dbReference type="PANTHER" id="PTHR11972">
    <property type="entry name" value="NADPH OXIDASE"/>
    <property type="match status" value="1"/>
</dbReference>
<dbReference type="GO" id="GO:0005886">
    <property type="term" value="C:plasma membrane"/>
    <property type="evidence" value="ECO:0007669"/>
    <property type="project" value="TreeGrafter"/>
</dbReference>
<feature type="domain" description="FAD-binding FR-type" evidence="9">
    <location>
        <begin position="261"/>
        <end position="371"/>
    </location>
</feature>
<dbReference type="EMBL" id="MU839843">
    <property type="protein sequence ID" value="KAK1750989.1"/>
    <property type="molecule type" value="Genomic_DNA"/>
</dbReference>
<dbReference type="GO" id="GO:0016491">
    <property type="term" value="F:oxidoreductase activity"/>
    <property type="evidence" value="ECO:0007669"/>
    <property type="project" value="UniProtKB-KW"/>
</dbReference>
<dbReference type="SUPFAM" id="SSF52343">
    <property type="entry name" value="Ferredoxin reductase-like, C-terminal NADP-linked domain"/>
    <property type="match status" value="1"/>
</dbReference>
<dbReference type="InterPro" id="IPR013121">
    <property type="entry name" value="Fe_red_NAD-bd_6"/>
</dbReference>
<keyword evidence="3" id="KW-0249">Electron transport</keyword>
<keyword evidence="5" id="KW-0560">Oxidoreductase</keyword>
<proteinExistence type="predicted"/>
<keyword evidence="6" id="KW-0813">Transport</keyword>
<dbReference type="Pfam" id="PF08022">
    <property type="entry name" value="FAD_binding_8"/>
    <property type="match status" value="1"/>
</dbReference>
<keyword evidence="2 8" id="KW-0812">Transmembrane</keyword>
<protein>
    <submittedName>
        <fullName evidence="10">Ferredoxin reductase</fullName>
    </submittedName>
</protein>
<evidence type="ECO:0000259" key="9">
    <source>
        <dbReference type="PROSITE" id="PS51384"/>
    </source>
</evidence>
<evidence type="ECO:0000313" key="11">
    <source>
        <dbReference type="Proteomes" id="UP001239445"/>
    </source>
</evidence>
<dbReference type="Pfam" id="PF08030">
    <property type="entry name" value="NAD_binding_6"/>
    <property type="match status" value="1"/>
</dbReference>
<keyword evidence="4 8" id="KW-1133">Transmembrane helix</keyword>
<dbReference type="InterPro" id="IPR050369">
    <property type="entry name" value="RBOH/FRE"/>
</dbReference>
<dbReference type="InterPro" id="IPR017938">
    <property type="entry name" value="Riboflavin_synthase-like_b-brl"/>
</dbReference>
<dbReference type="SFLD" id="SFLDS00052">
    <property type="entry name" value="Ferric_Reductase_Domain"/>
    <property type="match status" value="1"/>
</dbReference>
<dbReference type="InterPro" id="IPR013130">
    <property type="entry name" value="Fe3_Rdtase_TM_dom"/>
</dbReference>
<dbReference type="Proteomes" id="UP001239445">
    <property type="component" value="Unassembled WGS sequence"/>
</dbReference>
<dbReference type="GO" id="GO:0006811">
    <property type="term" value="P:monoatomic ion transport"/>
    <property type="evidence" value="ECO:0007669"/>
    <property type="project" value="UniProtKB-KW"/>
</dbReference>
<dbReference type="PROSITE" id="PS51384">
    <property type="entry name" value="FAD_FR"/>
    <property type="match status" value="1"/>
</dbReference>
<evidence type="ECO:0000256" key="8">
    <source>
        <dbReference type="SAM" id="Phobius"/>
    </source>
</evidence>
<sequence length="550" mass="61712">MQPLHYAFRPVISDQHTAARAYFLCVLAMLFIESMLRVPTYLLSLWKRGNVTPRRSRPHWAPYVWLHSFLVRPSPAPVLTDHHVALLIRCLVFIGLNVLFGWNRIRYSTDYQIYGWLTIANGGLALLLPTRGTNLFSLVARIPAPILLAYHRWAGVATVVHASMHFGLTVTNYVATNQFDVVVQNTRIRIGIMAWTALALIFLTSLRIVRRRAFEVFAYTHFLFLVFVAGGLYHAAYGPEFLLPGLILWALDRFWRLCYSFKVRQIRVRSITHYPAAFGGDVVKIQLEGRGVAASLPAQMAWIQIPGLSALNWHPFTIASPPEDHQTATFAIRGLGGYTKEIHKVAGQEGMMDSAALKIRVDGPYGVGRLQWARYPIVALVAGGIGITPAISIASHMVKRAVGKPSPHTAGGQWRVYLLWTVGDIRDVRWFVPELKELAALTSRPDVPVTLSVLIHVTDRRKKAGNDDVGRWEYEMEEEQTMEYSGPGDIMQGRPDIVEWVKNIREKNPGLDVAMSVCGPQPLKNAGRTAAARASNRDGLVFVEEEVFEF</sequence>
<dbReference type="InterPro" id="IPR039261">
    <property type="entry name" value="FNR_nucleotide-bd"/>
</dbReference>
<dbReference type="InterPro" id="IPR017927">
    <property type="entry name" value="FAD-bd_FR_type"/>
</dbReference>
<dbReference type="Gene3D" id="3.40.50.80">
    <property type="entry name" value="Nucleotide-binding domain of ferredoxin-NADP reductase (FNR) module"/>
    <property type="match status" value="1"/>
</dbReference>
<evidence type="ECO:0000313" key="10">
    <source>
        <dbReference type="EMBL" id="KAK1750989.1"/>
    </source>
</evidence>
<evidence type="ECO:0000256" key="7">
    <source>
        <dbReference type="ARBA" id="ARBA00023136"/>
    </source>
</evidence>
<evidence type="ECO:0000256" key="2">
    <source>
        <dbReference type="ARBA" id="ARBA00022692"/>
    </source>
</evidence>